<evidence type="ECO:0000313" key="2">
    <source>
        <dbReference type="EMBL" id="ODR28127.1"/>
    </source>
</evidence>
<dbReference type="EMBL" id="MEHA01000079">
    <property type="protein sequence ID" value="ODR28127.1"/>
    <property type="molecule type" value="Genomic_DNA"/>
</dbReference>
<dbReference type="AlphaFoldDB" id="A0A1E3U6D5"/>
<reference evidence="2 4" key="2">
    <citation type="submission" date="2016-08" db="EMBL/GenBank/DDBJ databases">
        <authorList>
            <person name="Seilhamer J.J."/>
        </authorList>
    </citation>
    <scope>NUCLEOTIDE SEQUENCE [LARGE SCALE GENOMIC DNA]</scope>
    <source>
        <strain evidence="2 4">NML150140-1</strain>
    </source>
</reference>
<evidence type="ECO:0000313" key="4">
    <source>
        <dbReference type="Proteomes" id="UP000094271"/>
    </source>
</evidence>
<name>A0A1E3U6D5_9FIRM</name>
<sequence>MKPYNPGGHAAYQERVLALLRKYYPDAASSLPPSTWAIMEKFWNLDLSELDTIMTDRYSDFGPAPRLPSDMLRSILLSVEFKITSYTKWAADLKENHLHAILSGFVVGDTPGTGTFYDFHNRLWLSDNNNLSDPIHPQKEKPKKPDKKGEKAPSVEKATVKDLFEQFDLLPPTDMAPCQMLYGIFKGLFLDRSVQAGLVYLLDLSLAGDGTPVYTAARERKKRTCDCLEKGFRDCQCDRFYSQPDCNIGWDSHRECYYFGYDLYMMAASDSENDLPVFPFLGPASRHDSIGFLYNWFSMQQFLPQANVTKLLLDSAHDAMPYYEYCRDHGITPFIDLNADRGRPPVYKNDFTINNEGVPICREGHVMRRDGTESAKGRTKYKCPKISFAGGNITCTCENPCSNAKYGRTVHLVIKDNPRLFNDPPRGSREWKQEFNARTSAERCNKREKVDYKLEDGRYRSSKMWYCRLFVIMMCQHLDAWTLPKTPQLKDVL</sequence>
<comment type="caution">
    <text evidence="2">The sequence shown here is derived from an EMBL/GenBank/DDBJ whole genome shotgun (WGS) entry which is preliminary data.</text>
</comment>
<reference evidence="3 5" key="1">
    <citation type="submission" date="2016-08" db="EMBL/GenBank/DDBJ databases">
        <title>Characterization of Isolates of Eisenbergiella tayi Derived from Blood Cultures, Using Whole Genome Sequencing.</title>
        <authorList>
            <person name="Bernier A.-M."/>
            <person name="Burdz T."/>
            <person name="Wiebe D."/>
            <person name="Bernard K."/>
        </authorList>
    </citation>
    <scope>NUCLEOTIDE SEQUENCE [LARGE SCALE GENOMIC DNA]</scope>
    <source>
        <strain evidence="3 5">NML120146</strain>
    </source>
</reference>
<keyword evidence="5" id="KW-1185">Reference proteome</keyword>
<gene>
    <name evidence="2" type="ORF">BEI59_37290</name>
    <name evidence="3" type="ORF">BEI63_00015</name>
</gene>
<dbReference type="RefSeq" id="WP_069408259.1">
    <property type="nucleotide sequence ID" value="NZ_DAWDRA010000045.1"/>
</dbReference>
<dbReference type="OrthoDB" id="5751230at2"/>
<organism evidence="2 4">
    <name type="scientific">Eisenbergiella tayi</name>
    <dbReference type="NCBI Taxonomy" id="1432052"/>
    <lineage>
        <taxon>Bacteria</taxon>
        <taxon>Bacillati</taxon>
        <taxon>Bacillota</taxon>
        <taxon>Clostridia</taxon>
        <taxon>Lachnospirales</taxon>
        <taxon>Lachnospiraceae</taxon>
        <taxon>Eisenbergiella</taxon>
    </lineage>
</organism>
<evidence type="ECO:0000313" key="3">
    <source>
        <dbReference type="EMBL" id="ODR62097.1"/>
    </source>
</evidence>
<protein>
    <recommendedName>
        <fullName evidence="6">Transposase</fullName>
    </recommendedName>
</protein>
<accession>A0A1E3U6D5</accession>
<evidence type="ECO:0000313" key="5">
    <source>
        <dbReference type="Proteomes" id="UP000094869"/>
    </source>
</evidence>
<evidence type="ECO:0000256" key="1">
    <source>
        <dbReference type="SAM" id="MobiDB-lite"/>
    </source>
</evidence>
<dbReference type="EMBL" id="MEHD01000003">
    <property type="protein sequence ID" value="ODR62097.1"/>
    <property type="molecule type" value="Genomic_DNA"/>
</dbReference>
<feature type="region of interest" description="Disordered" evidence="1">
    <location>
        <begin position="130"/>
        <end position="155"/>
    </location>
</feature>
<dbReference type="Proteomes" id="UP000094869">
    <property type="component" value="Unassembled WGS sequence"/>
</dbReference>
<dbReference type="Proteomes" id="UP000094271">
    <property type="component" value="Unassembled WGS sequence"/>
</dbReference>
<evidence type="ECO:0008006" key="6">
    <source>
        <dbReference type="Google" id="ProtNLM"/>
    </source>
</evidence>
<proteinExistence type="predicted"/>